<keyword evidence="1" id="KW-0805">Transcription regulation</keyword>
<dbReference type="Pfam" id="PF06719">
    <property type="entry name" value="AraC_N"/>
    <property type="match status" value="1"/>
</dbReference>
<evidence type="ECO:0000256" key="2">
    <source>
        <dbReference type="ARBA" id="ARBA00023163"/>
    </source>
</evidence>
<dbReference type="EMBL" id="ADMS01000112">
    <property type="protein sequence ID" value="EFF73814.1"/>
    <property type="molecule type" value="Genomic_DNA"/>
</dbReference>
<dbReference type="RefSeq" id="WP_006221018.1">
    <property type="nucleotide sequence ID" value="NZ_GG770409.1"/>
</dbReference>
<dbReference type="SUPFAM" id="SSF46689">
    <property type="entry name" value="Homeodomain-like"/>
    <property type="match status" value="1"/>
</dbReference>
<evidence type="ECO:0000313" key="4">
    <source>
        <dbReference type="EMBL" id="EFF73814.1"/>
    </source>
</evidence>
<reference evidence="5" key="1">
    <citation type="submission" date="2010-03" db="EMBL/GenBank/DDBJ databases">
        <title>Complete sequence of Mobiluncus curtisii ATCC 43063.</title>
        <authorList>
            <person name="Muzny D."/>
            <person name="Qin X."/>
            <person name="Deng J."/>
            <person name="Jiang H."/>
            <person name="Liu Y."/>
            <person name="Qu J."/>
            <person name="Song X.-Z."/>
            <person name="Zhang L."/>
            <person name="Thornton R."/>
            <person name="Coyle M."/>
            <person name="Francisco L."/>
            <person name="Jackson L."/>
            <person name="Javaid M."/>
            <person name="Korchina V."/>
            <person name="Kovar C."/>
            <person name="Mata R."/>
            <person name="Mathew T."/>
            <person name="Ngo R."/>
            <person name="Nguyen L."/>
            <person name="Nguyen N."/>
            <person name="Okwuonu G."/>
            <person name="Ongeri F."/>
            <person name="Pham C."/>
            <person name="Simmons D."/>
            <person name="Wilczek-Boney K."/>
            <person name="Hale W."/>
            <person name="Jakkamsetti A."/>
            <person name="Pham P."/>
            <person name="Ruth R."/>
            <person name="San Lucas F."/>
            <person name="Warren J."/>
            <person name="Zhang J."/>
            <person name="Zhao Z."/>
            <person name="Zhou C."/>
            <person name="Zhu D."/>
            <person name="Lee S."/>
            <person name="Bess C."/>
            <person name="Blankenburg K."/>
            <person name="Forbes L."/>
            <person name="Fu Q."/>
            <person name="Gubbala S."/>
            <person name="Hirani K."/>
            <person name="Jayaseelan J.C."/>
            <person name="Lara F."/>
            <person name="Munidasa M."/>
            <person name="Palculict T."/>
            <person name="Patil S."/>
            <person name="Pu L.-L."/>
            <person name="Saada N."/>
            <person name="Tang L."/>
            <person name="Weissenberger G."/>
            <person name="Zhu Y."/>
            <person name="Hemphill L."/>
            <person name="Shang Y."/>
            <person name="Youmans B."/>
            <person name="Ayvaz T."/>
            <person name="Ross M."/>
            <person name="Santibanez J."/>
            <person name="Aqrawi P."/>
            <person name="Gross S."/>
            <person name="Joshi V."/>
            <person name="Fowler G."/>
            <person name="Nazareth L."/>
            <person name="Reid J."/>
            <person name="Worley K."/>
            <person name="Petrosino J."/>
            <person name="Highlander S."/>
            <person name="Gibbs R."/>
            <person name="Gibbs R."/>
        </authorList>
    </citation>
    <scope>NUCLEOTIDE SEQUENCE [LARGE SCALE GENOMIC DNA]</scope>
    <source>
        <strain evidence="5">ATCC 43553</strain>
    </source>
</reference>
<dbReference type="Gene3D" id="1.10.10.60">
    <property type="entry name" value="Homeodomain-like"/>
    <property type="match status" value="1"/>
</dbReference>
<dbReference type="Proteomes" id="UP000004510">
    <property type="component" value="Unassembled WGS sequence"/>
</dbReference>
<dbReference type="GO" id="GO:0043565">
    <property type="term" value="F:sequence-specific DNA binding"/>
    <property type="evidence" value="ECO:0007669"/>
    <property type="project" value="InterPro"/>
</dbReference>
<dbReference type="InterPro" id="IPR018060">
    <property type="entry name" value="HTH_AraC"/>
</dbReference>
<dbReference type="PANTHER" id="PTHR43436">
    <property type="entry name" value="ARAC-FAMILY TRANSCRIPTIONAL REGULATOR"/>
    <property type="match status" value="1"/>
</dbReference>
<comment type="caution">
    <text evidence="4">The sequence shown here is derived from an EMBL/GenBank/DDBJ whole genome shotgun (WGS) entry which is preliminary data.</text>
</comment>
<organism evidence="4 5">
    <name type="scientific">Achromobacter piechaudii ATCC 43553</name>
    <dbReference type="NCBI Taxonomy" id="742159"/>
    <lineage>
        <taxon>Bacteria</taxon>
        <taxon>Pseudomonadati</taxon>
        <taxon>Pseudomonadota</taxon>
        <taxon>Betaproteobacteria</taxon>
        <taxon>Burkholderiales</taxon>
        <taxon>Alcaligenaceae</taxon>
        <taxon>Achromobacter</taxon>
    </lineage>
</organism>
<dbReference type="PATRIC" id="fig|742159.3.peg.356"/>
<proteinExistence type="predicted"/>
<evidence type="ECO:0000256" key="1">
    <source>
        <dbReference type="ARBA" id="ARBA00023015"/>
    </source>
</evidence>
<evidence type="ECO:0000313" key="5">
    <source>
        <dbReference type="Proteomes" id="UP000004510"/>
    </source>
</evidence>
<sequence length="241" mass="26377">MPITTVRSDAIVNNTVVDAAYEPARHELLCTLDRMTGNLEGSLDTPIEGLYLHRLSQPTGAKPSLQKAALAVIAQGSKRLLIGDESFEYDPFHYLISSVDLPVVAKVSVASPTLPYLGLRLDLNPEEIAELISDENLPPLVPAEASRALCVNPLGGSLLDVVLRLLRLLDTAMSPLQYQKHLRLQEARRLMLSDDAGVALAAHAVGYESSSQFSREYSRLFGTPPLRDKQRWKEESVGAHA</sequence>
<gene>
    <name evidence="4" type="ORF">HMPREF0004_4871</name>
</gene>
<keyword evidence="2" id="KW-0804">Transcription</keyword>
<evidence type="ECO:0000259" key="3">
    <source>
        <dbReference type="PROSITE" id="PS01124"/>
    </source>
</evidence>
<dbReference type="InterPro" id="IPR009594">
    <property type="entry name" value="Tscrpt_reg_HTH_AraC_N"/>
</dbReference>
<dbReference type="SMART" id="SM00342">
    <property type="entry name" value="HTH_ARAC"/>
    <property type="match status" value="1"/>
</dbReference>
<feature type="domain" description="HTH araC/xylS-type" evidence="3">
    <location>
        <begin position="171"/>
        <end position="231"/>
    </location>
</feature>
<name>D4XHC4_9BURK</name>
<dbReference type="AlphaFoldDB" id="D4XHC4"/>
<dbReference type="HOGENOM" id="CLU_1149886_0_0_4"/>
<dbReference type="InterPro" id="IPR009057">
    <property type="entry name" value="Homeodomain-like_sf"/>
</dbReference>
<dbReference type="eggNOG" id="COG2207">
    <property type="taxonomic scope" value="Bacteria"/>
</dbReference>
<protein>
    <submittedName>
        <fullName evidence="4">Transcriptional regulator AraC N-terminal domain protein</fullName>
    </submittedName>
</protein>
<dbReference type="PANTHER" id="PTHR43436:SF1">
    <property type="entry name" value="TRANSCRIPTIONAL REGULATORY PROTEIN"/>
    <property type="match status" value="1"/>
</dbReference>
<dbReference type="GO" id="GO:0003700">
    <property type="term" value="F:DNA-binding transcription factor activity"/>
    <property type="evidence" value="ECO:0007669"/>
    <property type="project" value="InterPro"/>
</dbReference>
<accession>D4XHC4</accession>
<dbReference type="PROSITE" id="PS01124">
    <property type="entry name" value="HTH_ARAC_FAMILY_2"/>
    <property type="match status" value="1"/>
</dbReference>
<dbReference type="OrthoDB" id="34150at2"/>